<dbReference type="InterPro" id="IPR016163">
    <property type="entry name" value="Ald_DH_C"/>
</dbReference>
<evidence type="ECO:0000313" key="9">
    <source>
        <dbReference type="Proteomes" id="UP000708298"/>
    </source>
</evidence>
<accession>A0A963YV63</accession>
<feature type="active site" evidence="5">
    <location>
        <position position="266"/>
    </location>
</feature>
<protein>
    <submittedName>
        <fullName evidence="8">Aldehyde dehydrogenase family protein</fullName>
    </submittedName>
</protein>
<dbReference type="InterPro" id="IPR029510">
    <property type="entry name" value="Ald_DH_CS_GLU"/>
</dbReference>
<keyword evidence="3" id="KW-0520">NAD</keyword>
<dbReference type="FunFam" id="3.40.309.10:FF:000012">
    <property type="entry name" value="Betaine aldehyde dehydrogenase"/>
    <property type="match status" value="1"/>
</dbReference>
<dbReference type="PANTHER" id="PTHR11699">
    <property type="entry name" value="ALDEHYDE DEHYDROGENASE-RELATED"/>
    <property type="match status" value="1"/>
</dbReference>
<comment type="similarity">
    <text evidence="1 6">Belongs to the aldehyde dehydrogenase family.</text>
</comment>
<dbReference type="PROSITE" id="PS00070">
    <property type="entry name" value="ALDEHYDE_DEHYDR_CYS"/>
    <property type="match status" value="1"/>
</dbReference>
<dbReference type="Gene3D" id="3.40.309.10">
    <property type="entry name" value="Aldehyde Dehydrogenase, Chain A, domain 2"/>
    <property type="match status" value="1"/>
</dbReference>
<dbReference type="Proteomes" id="UP000708298">
    <property type="component" value="Unassembled WGS sequence"/>
</dbReference>
<dbReference type="AlphaFoldDB" id="A0A963YV63"/>
<dbReference type="InterPro" id="IPR016162">
    <property type="entry name" value="Ald_DH_N"/>
</dbReference>
<evidence type="ECO:0000313" key="8">
    <source>
        <dbReference type="EMBL" id="MCB8877690.1"/>
    </source>
</evidence>
<keyword evidence="4" id="KW-0558">Oxidation</keyword>
<dbReference type="PROSITE" id="PS00687">
    <property type="entry name" value="ALDEHYDE_DEHYDR_GLU"/>
    <property type="match status" value="1"/>
</dbReference>
<dbReference type="EMBL" id="JAESVB010000016">
    <property type="protein sequence ID" value="MCB8877690.1"/>
    <property type="molecule type" value="Genomic_DNA"/>
</dbReference>
<evidence type="ECO:0000256" key="4">
    <source>
        <dbReference type="ARBA" id="ARBA00023097"/>
    </source>
</evidence>
<dbReference type="SUPFAM" id="SSF53720">
    <property type="entry name" value="ALDH-like"/>
    <property type="match status" value="1"/>
</dbReference>
<evidence type="ECO:0000256" key="3">
    <source>
        <dbReference type="ARBA" id="ARBA00023027"/>
    </source>
</evidence>
<keyword evidence="9" id="KW-1185">Reference proteome</keyword>
<proteinExistence type="inferred from homology"/>
<dbReference type="InterPro" id="IPR016161">
    <property type="entry name" value="Ald_DH/histidinol_DH"/>
</dbReference>
<reference evidence="8" key="2">
    <citation type="submission" date="2021-01" db="EMBL/GenBank/DDBJ databases">
        <authorList>
            <person name="Mieszkin S."/>
            <person name="Pouder E."/>
            <person name="Alain K."/>
        </authorList>
    </citation>
    <scope>NUCLEOTIDE SEQUENCE</scope>
    <source>
        <strain evidence="8">HW T2.11</strain>
    </source>
</reference>
<dbReference type="InterPro" id="IPR015590">
    <property type="entry name" value="Aldehyde_DH_dom"/>
</dbReference>
<dbReference type="GO" id="GO:0016620">
    <property type="term" value="F:oxidoreductase activity, acting on the aldehyde or oxo group of donors, NAD or NADP as acceptor"/>
    <property type="evidence" value="ECO:0007669"/>
    <property type="project" value="InterPro"/>
</dbReference>
<dbReference type="Pfam" id="PF00171">
    <property type="entry name" value="Aldedh"/>
    <property type="match status" value="1"/>
</dbReference>
<keyword evidence="2 6" id="KW-0560">Oxidoreductase</keyword>
<name>A0A963YV63_9PROT</name>
<evidence type="ECO:0000256" key="2">
    <source>
        <dbReference type="ARBA" id="ARBA00023002"/>
    </source>
</evidence>
<reference evidence="8" key="1">
    <citation type="journal article" date="2021" name="Microorganisms">
        <title>Acidisoma silvae sp. nov. and Acidisomacellulosilytica sp. nov., Two Acidophilic Bacteria Isolated from Decaying Wood, Hydrolyzing Cellulose and Producing Poly-3-hydroxybutyrate.</title>
        <authorList>
            <person name="Mieszkin S."/>
            <person name="Pouder E."/>
            <person name="Uroz S."/>
            <person name="Simon-Colin C."/>
            <person name="Alain K."/>
        </authorList>
    </citation>
    <scope>NUCLEOTIDE SEQUENCE</scope>
    <source>
        <strain evidence="8">HW T2.11</strain>
    </source>
</reference>
<evidence type="ECO:0000256" key="1">
    <source>
        <dbReference type="ARBA" id="ARBA00009986"/>
    </source>
</evidence>
<evidence type="ECO:0000256" key="5">
    <source>
        <dbReference type="PROSITE-ProRule" id="PRU10007"/>
    </source>
</evidence>
<sequence length="495" mass="52925">MVNGTGLSAENQGFLKKRHKLMIGGAWVDALSGKMFPVFNPANGQEIAQVAEAQAEDVDRAVAAARKAFESGPWPSMKPVERSKLIWRLADSLEAHADELAQLESIDNGKPFKDARNVDLAFCCELLRYMAGWCTKLNGESIPVSIPGDWHAYTMREPVGVVGQIVPWNFPLLMAVWKIAPALAAGCTIILKPAEQTPMSVLRLGEIVQDVGFPDGVLNILTGDGMTGAALAAHHDVDKIAFTGSTEVGRLIVKAAAGNLKKVSLELGGKSPVIVFPDADMDVTISGTASGIFFNSGQCCTAGSRMLVHKKVFDKLMTGLADEASKYKIGPGLDPSSRIGPLVSQEQLDRVTGFMDAGKRDGAEVVTGGERWGNEGYFVKPTIFANTSPDMSVVKEEIFGPVACAMPFDDDDLARIAAQANNTPYGLGASIWTRDIGVAHKLARKIKAGTVWINAHLPNDVALPFGGYKQSGWGREMGAEAIELYTEVKAVAANL</sequence>
<dbReference type="FunFam" id="3.40.605.10:FF:000011">
    <property type="entry name" value="ALD5p Mitochondrial aldehyde dehydrogenase"/>
    <property type="match status" value="1"/>
</dbReference>
<organism evidence="8 9">
    <name type="scientific">Acidisoma silvae</name>
    <dbReference type="NCBI Taxonomy" id="2802396"/>
    <lineage>
        <taxon>Bacteria</taxon>
        <taxon>Pseudomonadati</taxon>
        <taxon>Pseudomonadota</taxon>
        <taxon>Alphaproteobacteria</taxon>
        <taxon>Acetobacterales</taxon>
        <taxon>Acidocellaceae</taxon>
        <taxon>Acidisoma</taxon>
    </lineage>
</organism>
<gene>
    <name evidence="8" type="ORF">ASILVAE211_21025</name>
</gene>
<evidence type="ECO:0000256" key="6">
    <source>
        <dbReference type="RuleBase" id="RU003345"/>
    </source>
</evidence>
<evidence type="ECO:0000259" key="7">
    <source>
        <dbReference type="Pfam" id="PF00171"/>
    </source>
</evidence>
<feature type="domain" description="Aldehyde dehydrogenase" evidence="7">
    <location>
        <begin position="27"/>
        <end position="491"/>
    </location>
</feature>
<dbReference type="FunFam" id="3.40.605.10:FF:000026">
    <property type="entry name" value="Aldehyde dehydrogenase, putative"/>
    <property type="match status" value="1"/>
</dbReference>
<dbReference type="Gene3D" id="3.40.605.10">
    <property type="entry name" value="Aldehyde Dehydrogenase, Chain A, domain 1"/>
    <property type="match status" value="1"/>
</dbReference>
<comment type="caution">
    <text evidence="8">The sequence shown here is derived from an EMBL/GenBank/DDBJ whole genome shotgun (WGS) entry which is preliminary data.</text>
</comment>
<dbReference type="InterPro" id="IPR016160">
    <property type="entry name" value="Ald_DH_CS_CYS"/>
</dbReference>